<name>A0A0P7IYI2_9RHOB</name>
<dbReference type="STRING" id="154981.AKJ29_12430"/>
<dbReference type="Proteomes" id="UP000050471">
    <property type="component" value="Unassembled WGS sequence"/>
</dbReference>
<comment type="caution">
    <text evidence="3">The sequence shown here is derived from an EMBL/GenBank/DDBJ whole genome shotgun (WGS) entry which is preliminary data.</text>
</comment>
<feature type="domain" description="Flavin reductase like" evidence="2">
    <location>
        <begin position="13"/>
        <end position="156"/>
    </location>
</feature>
<dbReference type="Pfam" id="PF01613">
    <property type="entry name" value="Flavin_Reduct"/>
    <property type="match status" value="1"/>
</dbReference>
<dbReference type="Gene3D" id="2.30.110.10">
    <property type="entry name" value="Electron Transport, Fmn-binding Protein, Chain A"/>
    <property type="match status" value="1"/>
</dbReference>
<dbReference type="PANTHER" id="PTHR30466:SF1">
    <property type="entry name" value="FMN REDUCTASE (NADH) RUTF"/>
    <property type="match status" value="1"/>
</dbReference>
<dbReference type="EMBL" id="LKBA01000006">
    <property type="protein sequence ID" value="KPN63810.1"/>
    <property type="molecule type" value="Genomic_DNA"/>
</dbReference>
<evidence type="ECO:0000313" key="4">
    <source>
        <dbReference type="Proteomes" id="UP000050471"/>
    </source>
</evidence>
<dbReference type="InterPro" id="IPR002563">
    <property type="entry name" value="Flavin_Rdtase-like_dom"/>
</dbReference>
<accession>A0A0P7IYI2</accession>
<dbReference type="AlphaFoldDB" id="A0A0P7IYI2"/>
<gene>
    <name evidence="3" type="ORF">AKJ29_12430</name>
</gene>
<protein>
    <submittedName>
        <fullName evidence="3">Flavin reductase</fullName>
    </submittedName>
</protein>
<proteinExistence type="predicted"/>
<dbReference type="SMART" id="SM00903">
    <property type="entry name" value="Flavin_Reduct"/>
    <property type="match status" value="1"/>
</dbReference>
<keyword evidence="1" id="KW-0560">Oxidoreductase</keyword>
<dbReference type="SUPFAM" id="SSF50475">
    <property type="entry name" value="FMN-binding split barrel"/>
    <property type="match status" value="1"/>
</dbReference>
<dbReference type="InterPro" id="IPR012349">
    <property type="entry name" value="Split_barrel_FMN-bd"/>
</dbReference>
<dbReference type="PANTHER" id="PTHR30466">
    <property type="entry name" value="FLAVIN REDUCTASE"/>
    <property type="match status" value="1"/>
</dbReference>
<keyword evidence="4" id="KW-1185">Reference proteome</keyword>
<sequence length="308" mass="32806">MREIDPRALRNAFGAFLTGVCVVTTHDAEGHPVGFTANSFSSVSLDPPLVLVCLANTSSNYNTFAQTDGFAVNILSEGQIDVSNTFARPVSDRFAAVDWQAGPKGSPIFSGTSAWFDCSMFNTIEAGDHLILIGRVEAFENGTAPGLGYARGAYVTPAAEVEALSNQADLIISALIEHNGKVLLVDTQEGKLTLPETKVKKDGASAALTRLIDGLGICVDPGFIYSVYEDETRGHQHISFLCQAAEGTPAQGSFFDLSPAALKDIADPAMRTMLERFAAESRMGNFGVYYGNRNSGHVRPLSQGSSSK</sequence>
<organism evidence="3 4">
    <name type="scientific">Aliiroseovarius crassostreae</name>
    <dbReference type="NCBI Taxonomy" id="154981"/>
    <lineage>
        <taxon>Bacteria</taxon>
        <taxon>Pseudomonadati</taxon>
        <taxon>Pseudomonadota</taxon>
        <taxon>Alphaproteobacteria</taxon>
        <taxon>Rhodobacterales</taxon>
        <taxon>Paracoccaceae</taxon>
        <taxon>Aliiroseovarius</taxon>
    </lineage>
</organism>
<dbReference type="Gene3D" id="3.90.79.10">
    <property type="entry name" value="Nucleoside Triphosphate Pyrophosphohydrolase"/>
    <property type="match status" value="1"/>
</dbReference>
<reference evidence="3 4" key="1">
    <citation type="submission" date="2015-09" db="EMBL/GenBank/DDBJ databases">
        <title>Draft genome sequence of Aliiroseovarius crassostreae CV919-312TSm, the causative agent of Roseovarius Oyster Disease (formerly Juvenile Oyster Disease).</title>
        <authorList>
            <person name="Kessner L."/>
            <person name="Spinard E."/>
            <person name="Nelson D."/>
        </authorList>
    </citation>
    <scope>NUCLEOTIDE SEQUENCE [LARGE SCALE GENOMIC DNA]</scope>
    <source>
        <strain evidence="3 4">CV919-312</strain>
    </source>
</reference>
<evidence type="ECO:0000256" key="1">
    <source>
        <dbReference type="ARBA" id="ARBA00023002"/>
    </source>
</evidence>
<dbReference type="GO" id="GO:0010181">
    <property type="term" value="F:FMN binding"/>
    <property type="evidence" value="ECO:0007669"/>
    <property type="project" value="InterPro"/>
</dbReference>
<evidence type="ECO:0000313" key="3">
    <source>
        <dbReference type="EMBL" id="KPN63810.1"/>
    </source>
</evidence>
<dbReference type="GO" id="GO:0042602">
    <property type="term" value="F:riboflavin reductase (NADPH) activity"/>
    <property type="evidence" value="ECO:0007669"/>
    <property type="project" value="TreeGrafter"/>
</dbReference>
<evidence type="ECO:0000259" key="2">
    <source>
        <dbReference type="SMART" id="SM00903"/>
    </source>
</evidence>
<dbReference type="InterPro" id="IPR050268">
    <property type="entry name" value="NADH-dep_flavin_reductase"/>
</dbReference>